<organism evidence="1 2">
    <name type="scientific">Racocetra persica</name>
    <dbReference type="NCBI Taxonomy" id="160502"/>
    <lineage>
        <taxon>Eukaryota</taxon>
        <taxon>Fungi</taxon>
        <taxon>Fungi incertae sedis</taxon>
        <taxon>Mucoromycota</taxon>
        <taxon>Glomeromycotina</taxon>
        <taxon>Glomeromycetes</taxon>
        <taxon>Diversisporales</taxon>
        <taxon>Gigasporaceae</taxon>
        <taxon>Racocetra</taxon>
    </lineage>
</organism>
<reference evidence="1" key="1">
    <citation type="submission" date="2021-06" db="EMBL/GenBank/DDBJ databases">
        <authorList>
            <person name="Kallberg Y."/>
            <person name="Tangrot J."/>
            <person name="Rosling A."/>
        </authorList>
    </citation>
    <scope>NUCLEOTIDE SEQUENCE</scope>
    <source>
        <strain evidence="1">MA461A</strain>
    </source>
</reference>
<comment type="caution">
    <text evidence="1">The sequence shown here is derived from an EMBL/GenBank/DDBJ whole genome shotgun (WGS) entry which is preliminary data.</text>
</comment>
<dbReference type="EMBL" id="CAJVQC010000966">
    <property type="protein sequence ID" value="CAG8484645.1"/>
    <property type="molecule type" value="Genomic_DNA"/>
</dbReference>
<gene>
    <name evidence="1" type="ORF">RPERSI_LOCUS1129</name>
</gene>
<keyword evidence="2" id="KW-1185">Reference proteome</keyword>
<protein>
    <submittedName>
        <fullName evidence="1">33964_t:CDS:1</fullName>
    </submittedName>
</protein>
<evidence type="ECO:0000313" key="1">
    <source>
        <dbReference type="EMBL" id="CAG8484645.1"/>
    </source>
</evidence>
<name>A0ACA9KNU4_9GLOM</name>
<dbReference type="Proteomes" id="UP000789920">
    <property type="component" value="Unassembled WGS sequence"/>
</dbReference>
<feature type="non-terminal residue" evidence="1">
    <location>
        <position position="1"/>
    </location>
</feature>
<sequence length="122" mass="14332">TGKKRQEINTEANNWNREFAQDERIASYVNKILVESSTIYYKSKPAIIKNLMIAARCSLILVQRLGWQVIYDSKTIDLSRLRVMTKNEFAELIKKIEEQEPADNNNYYKLANKNLKKLEESF</sequence>
<evidence type="ECO:0000313" key="2">
    <source>
        <dbReference type="Proteomes" id="UP000789920"/>
    </source>
</evidence>
<accession>A0ACA9KNU4</accession>
<proteinExistence type="predicted"/>